<reference evidence="9 10" key="1">
    <citation type="submission" date="2018-05" db="EMBL/GenBank/DDBJ databases">
        <title>Genomic Encyclopedia of Type Strains, Phase IV (KMG-IV): sequencing the most valuable type-strain genomes for metagenomic binning, comparative biology and taxonomic classification.</title>
        <authorList>
            <person name="Goeker M."/>
        </authorList>
    </citation>
    <scope>NUCLEOTIDE SEQUENCE [LARGE SCALE GENOMIC DNA]</scope>
    <source>
        <strain evidence="9 10">DSM 25350</strain>
    </source>
</reference>
<keyword evidence="6" id="KW-0597">Phosphoprotein</keyword>
<dbReference type="CDD" id="cd00009">
    <property type="entry name" value="AAA"/>
    <property type="match status" value="1"/>
</dbReference>
<dbReference type="SUPFAM" id="SSF52172">
    <property type="entry name" value="CheY-like"/>
    <property type="match status" value="1"/>
</dbReference>
<dbReference type="SUPFAM" id="SSF52540">
    <property type="entry name" value="P-loop containing nucleoside triphosphate hydrolases"/>
    <property type="match status" value="1"/>
</dbReference>
<dbReference type="PROSITE" id="PS00675">
    <property type="entry name" value="SIGMA54_INTERACT_1"/>
    <property type="match status" value="1"/>
</dbReference>
<evidence type="ECO:0000313" key="9">
    <source>
        <dbReference type="EMBL" id="PWK48471.1"/>
    </source>
</evidence>
<dbReference type="Pfam" id="PF02954">
    <property type="entry name" value="HTH_8"/>
    <property type="match status" value="1"/>
</dbReference>
<dbReference type="AlphaFoldDB" id="A0A316FHS2"/>
<dbReference type="Gene3D" id="1.10.8.60">
    <property type="match status" value="1"/>
</dbReference>
<dbReference type="InterPro" id="IPR025662">
    <property type="entry name" value="Sigma_54_int_dom_ATP-bd_1"/>
</dbReference>
<feature type="domain" description="Response regulatory" evidence="8">
    <location>
        <begin position="4"/>
        <end position="119"/>
    </location>
</feature>
<sequence length="457" mass="51652">MAHRLLIIEDDAESNDHLVQHFRQRQWQVETALGVNDAKSILLEDEFNPHVIIADLGLPDGNILDHLEELQEQVGLTEWVFLYEPGSSSDDSRIDDLTFDFLHKPYDIKRLDTITRRALRTVLTERLAQSYSSQHKQKYHVDSFYGSSQQAKSLKTMLNKLVDIPISAMIITGETGTGKGLVARIIHHSGLRSDGPIVELNCAALPKDLLESQLFGHESGAFTGAAKKFRGLFEQADGGTLFLDEIGDMDIELQSKLLKAIEDQTIRRLGSEKEIHVDVQVIAATGVNLNEAIAQGQFRDDLYHRISVFKVHLPSLRERKDDLMELVPRIIGEFNTKANKRVNHISDASWEKLLSYDWPGNVRELRNVLERCVLLSNNEHLPDEWLQLSSSGSYNAQQAPSADHISIPIDGTMGLEDVELAMLTKALLLEDNNVTAAAKRLKITRETMRYRMKKFEL</sequence>
<dbReference type="InterPro" id="IPR002078">
    <property type="entry name" value="Sigma_54_int"/>
</dbReference>
<protein>
    <submittedName>
        <fullName evidence="9">DNA-binding NtrC family response regulator</fullName>
    </submittedName>
</protein>
<dbReference type="InterPro" id="IPR025944">
    <property type="entry name" value="Sigma_54_int_dom_CS"/>
</dbReference>
<dbReference type="InterPro" id="IPR003593">
    <property type="entry name" value="AAA+_ATPase"/>
</dbReference>
<dbReference type="InterPro" id="IPR025943">
    <property type="entry name" value="Sigma_54_int_dom_ATP-bd_2"/>
</dbReference>
<gene>
    <name evidence="9" type="ORF">C8D97_10920</name>
</gene>
<evidence type="ECO:0000256" key="5">
    <source>
        <dbReference type="ARBA" id="ARBA00023163"/>
    </source>
</evidence>
<evidence type="ECO:0000256" key="6">
    <source>
        <dbReference type="PROSITE-ProRule" id="PRU00169"/>
    </source>
</evidence>
<dbReference type="OrthoDB" id="9804019at2"/>
<dbReference type="PROSITE" id="PS50110">
    <property type="entry name" value="RESPONSE_REGULATORY"/>
    <property type="match status" value="1"/>
</dbReference>
<dbReference type="EMBL" id="QGGU01000009">
    <property type="protein sequence ID" value="PWK48471.1"/>
    <property type="molecule type" value="Genomic_DNA"/>
</dbReference>
<comment type="caution">
    <text evidence="9">The sequence shown here is derived from an EMBL/GenBank/DDBJ whole genome shotgun (WGS) entry which is preliminary data.</text>
</comment>
<proteinExistence type="predicted"/>
<dbReference type="GO" id="GO:0000160">
    <property type="term" value="P:phosphorelay signal transduction system"/>
    <property type="evidence" value="ECO:0007669"/>
    <property type="project" value="InterPro"/>
</dbReference>
<organism evidence="9 10">
    <name type="scientific">Pleionea mediterranea</name>
    <dbReference type="NCBI Taxonomy" id="523701"/>
    <lineage>
        <taxon>Bacteria</taxon>
        <taxon>Pseudomonadati</taxon>
        <taxon>Pseudomonadota</taxon>
        <taxon>Gammaproteobacteria</taxon>
        <taxon>Oceanospirillales</taxon>
        <taxon>Pleioneaceae</taxon>
        <taxon>Pleionea</taxon>
    </lineage>
</organism>
<dbReference type="FunFam" id="3.40.50.300:FF:000006">
    <property type="entry name" value="DNA-binding transcriptional regulator NtrC"/>
    <property type="match status" value="1"/>
</dbReference>
<dbReference type="Gene3D" id="3.40.50.2300">
    <property type="match status" value="1"/>
</dbReference>
<keyword evidence="10" id="KW-1185">Reference proteome</keyword>
<dbReference type="PANTHER" id="PTHR32071:SF117">
    <property type="entry name" value="PTS-DEPENDENT DIHYDROXYACETONE KINASE OPERON REGULATORY PROTEIN-RELATED"/>
    <property type="match status" value="1"/>
</dbReference>
<dbReference type="InterPro" id="IPR058031">
    <property type="entry name" value="AAA_lid_NorR"/>
</dbReference>
<dbReference type="SUPFAM" id="SSF46689">
    <property type="entry name" value="Homeodomain-like"/>
    <property type="match status" value="1"/>
</dbReference>
<dbReference type="InterPro" id="IPR002197">
    <property type="entry name" value="HTH_Fis"/>
</dbReference>
<keyword evidence="4 9" id="KW-0238">DNA-binding</keyword>
<dbReference type="InterPro" id="IPR027417">
    <property type="entry name" value="P-loop_NTPase"/>
</dbReference>
<evidence type="ECO:0000256" key="2">
    <source>
        <dbReference type="ARBA" id="ARBA00022840"/>
    </source>
</evidence>
<keyword evidence="5" id="KW-0804">Transcription</keyword>
<evidence type="ECO:0000256" key="1">
    <source>
        <dbReference type="ARBA" id="ARBA00022741"/>
    </source>
</evidence>
<evidence type="ECO:0000313" key="10">
    <source>
        <dbReference type="Proteomes" id="UP000245790"/>
    </source>
</evidence>
<evidence type="ECO:0000259" key="8">
    <source>
        <dbReference type="PROSITE" id="PS50110"/>
    </source>
</evidence>
<dbReference type="PROSITE" id="PS00688">
    <property type="entry name" value="SIGMA54_INTERACT_3"/>
    <property type="match status" value="1"/>
</dbReference>
<dbReference type="Pfam" id="PF25601">
    <property type="entry name" value="AAA_lid_14"/>
    <property type="match status" value="1"/>
</dbReference>
<dbReference type="GO" id="GO:0006355">
    <property type="term" value="P:regulation of DNA-templated transcription"/>
    <property type="evidence" value="ECO:0007669"/>
    <property type="project" value="InterPro"/>
</dbReference>
<dbReference type="GO" id="GO:0043565">
    <property type="term" value="F:sequence-specific DNA binding"/>
    <property type="evidence" value="ECO:0007669"/>
    <property type="project" value="InterPro"/>
</dbReference>
<dbReference type="Gene3D" id="1.10.10.60">
    <property type="entry name" value="Homeodomain-like"/>
    <property type="match status" value="1"/>
</dbReference>
<evidence type="ECO:0000256" key="4">
    <source>
        <dbReference type="ARBA" id="ARBA00023125"/>
    </source>
</evidence>
<name>A0A316FHS2_9GAMM</name>
<accession>A0A316FHS2</accession>
<dbReference type="GO" id="GO:0005524">
    <property type="term" value="F:ATP binding"/>
    <property type="evidence" value="ECO:0007669"/>
    <property type="project" value="UniProtKB-KW"/>
</dbReference>
<dbReference type="Proteomes" id="UP000245790">
    <property type="component" value="Unassembled WGS sequence"/>
</dbReference>
<dbReference type="InterPro" id="IPR011006">
    <property type="entry name" value="CheY-like_superfamily"/>
</dbReference>
<keyword evidence="3" id="KW-0805">Transcription regulation</keyword>
<feature type="modified residue" description="4-aspartylphosphate" evidence="6">
    <location>
        <position position="55"/>
    </location>
</feature>
<keyword evidence="2" id="KW-0067">ATP-binding</keyword>
<feature type="domain" description="Sigma-54 factor interaction" evidence="7">
    <location>
        <begin position="144"/>
        <end position="374"/>
    </location>
</feature>
<dbReference type="SMART" id="SM00382">
    <property type="entry name" value="AAA"/>
    <property type="match status" value="1"/>
</dbReference>
<dbReference type="PROSITE" id="PS50045">
    <property type="entry name" value="SIGMA54_INTERACT_4"/>
    <property type="match status" value="1"/>
</dbReference>
<dbReference type="Gene3D" id="3.40.50.300">
    <property type="entry name" value="P-loop containing nucleotide triphosphate hydrolases"/>
    <property type="match status" value="1"/>
</dbReference>
<evidence type="ECO:0000256" key="3">
    <source>
        <dbReference type="ARBA" id="ARBA00023015"/>
    </source>
</evidence>
<dbReference type="Pfam" id="PF00158">
    <property type="entry name" value="Sigma54_activat"/>
    <property type="match status" value="1"/>
</dbReference>
<dbReference type="RefSeq" id="WP_109764147.1">
    <property type="nucleotide sequence ID" value="NZ_QGGU01000009.1"/>
</dbReference>
<dbReference type="PROSITE" id="PS00676">
    <property type="entry name" value="SIGMA54_INTERACT_2"/>
    <property type="match status" value="1"/>
</dbReference>
<keyword evidence="1" id="KW-0547">Nucleotide-binding</keyword>
<evidence type="ECO:0000259" key="7">
    <source>
        <dbReference type="PROSITE" id="PS50045"/>
    </source>
</evidence>
<dbReference type="InterPro" id="IPR001789">
    <property type="entry name" value="Sig_transdc_resp-reg_receiver"/>
</dbReference>
<dbReference type="PANTHER" id="PTHR32071">
    <property type="entry name" value="TRANSCRIPTIONAL REGULATORY PROTEIN"/>
    <property type="match status" value="1"/>
</dbReference>
<dbReference type="InterPro" id="IPR009057">
    <property type="entry name" value="Homeodomain-like_sf"/>
</dbReference>
<dbReference type="PRINTS" id="PR01590">
    <property type="entry name" value="HTHFIS"/>
</dbReference>